<evidence type="ECO:0000256" key="2">
    <source>
        <dbReference type="ARBA" id="ARBA00022771"/>
    </source>
</evidence>
<dbReference type="Gene3D" id="3.30.40.10">
    <property type="entry name" value="Zinc/RING finger domain, C3HC4 (zinc finger)"/>
    <property type="match status" value="1"/>
</dbReference>
<keyword evidence="3" id="KW-0862">Zinc</keyword>
<dbReference type="SUPFAM" id="SSF57850">
    <property type="entry name" value="RING/U-box"/>
    <property type="match status" value="1"/>
</dbReference>
<dbReference type="Proteomes" id="UP001044222">
    <property type="component" value="Unassembled WGS sequence"/>
</dbReference>
<dbReference type="Gene3D" id="2.60.120.920">
    <property type="match status" value="1"/>
</dbReference>
<dbReference type="InterPro" id="IPR017903">
    <property type="entry name" value="COS_domain"/>
</dbReference>
<dbReference type="GO" id="GO:0007409">
    <property type="term" value="P:axonogenesis"/>
    <property type="evidence" value="ECO:0007669"/>
    <property type="project" value="TreeGrafter"/>
</dbReference>
<feature type="domain" description="B box-type" evidence="7">
    <location>
        <begin position="258"/>
        <end position="300"/>
    </location>
</feature>
<keyword evidence="11" id="KW-1185">Reference proteome</keyword>
<dbReference type="PROSITE" id="PS51262">
    <property type="entry name" value="COS"/>
    <property type="match status" value="1"/>
</dbReference>
<dbReference type="PROSITE" id="PS50119">
    <property type="entry name" value="ZF_BBOX"/>
    <property type="match status" value="1"/>
</dbReference>
<evidence type="ECO:0000313" key="11">
    <source>
        <dbReference type="Proteomes" id="UP001044222"/>
    </source>
</evidence>
<dbReference type="InterPro" id="IPR040859">
    <property type="entry name" value="Midline-1_COS"/>
</dbReference>
<dbReference type="InterPro" id="IPR036116">
    <property type="entry name" value="FN3_sf"/>
</dbReference>
<dbReference type="InterPro" id="IPR018957">
    <property type="entry name" value="Znf_C3HC4_RING-type"/>
</dbReference>
<organism evidence="10 11">
    <name type="scientific">Anguilla anguilla</name>
    <name type="common">European freshwater eel</name>
    <name type="synonym">Muraena anguilla</name>
    <dbReference type="NCBI Taxonomy" id="7936"/>
    <lineage>
        <taxon>Eukaryota</taxon>
        <taxon>Metazoa</taxon>
        <taxon>Chordata</taxon>
        <taxon>Craniata</taxon>
        <taxon>Vertebrata</taxon>
        <taxon>Euteleostomi</taxon>
        <taxon>Actinopterygii</taxon>
        <taxon>Neopterygii</taxon>
        <taxon>Teleostei</taxon>
        <taxon>Anguilliformes</taxon>
        <taxon>Anguillidae</taxon>
        <taxon>Anguilla</taxon>
    </lineage>
</organism>
<feature type="compositionally biased region" description="Polar residues" evidence="6">
    <location>
        <begin position="712"/>
        <end position="728"/>
    </location>
</feature>
<feature type="domain" description="Fibronectin type-III" evidence="8">
    <location>
        <begin position="465"/>
        <end position="579"/>
    </location>
</feature>
<dbReference type="SUPFAM" id="SSF49265">
    <property type="entry name" value="Fibronectin type III"/>
    <property type="match status" value="1"/>
</dbReference>
<gene>
    <name evidence="10" type="ORF">ANANG_G00007890</name>
</gene>
<evidence type="ECO:0000259" key="9">
    <source>
        <dbReference type="PROSITE" id="PS51262"/>
    </source>
</evidence>
<accession>A0A9D3MZ44</accession>
<dbReference type="GO" id="GO:0044304">
    <property type="term" value="C:main axon"/>
    <property type="evidence" value="ECO:0007669"/>
    <property type="project" value="TreeGrafter"/>
</dbReference>
<dbReference type="GO" id="GO:0001578">
    <property type="term" value="P:microtubule bundle formation"/>
    <property type="evidence" value="ECO:0007669"/>
    <property type="project" value="TreeGrafter"/>
</dbReference>
<reference evidence="10" key="1">
    <citation type="submission" date="2021-01" db="EMBL/GenBank/DDBJ databases">
        <title>A chromosome-scale assembly of European eel, Anguilla anguilla.</title>
        <authorList>
            <person name="Henkel C."/>
            <person name="Jong-Raadsen S.A."/>
            <person name="Dufour S."/>
            <person name="Weltzien F.-A."/>
            <person name="Palstra A.P."/>
            <person name="Pelster B."/>
            <person name="Spaink H.P."/>
            <person name="Van Den Thillart G.E."/>
            <person name="Jansen H."/>
            <person name="Zahm M."/>
            <person name="Klopp C."/>
            <person name="Cedric C."/>
            <person name="Louis A."/>
            <person name="Berthelot C."/>
            <person name="Parey E."/>
            <person name="Roest Crollius H."/>
            <person name="Montfort J."/>
            <person name="Robinson-Rechavi M."/>
            <person name="Bucao C."/>
            <person name="Bouchez O."/>
            <person name="Gislard M."/>
            <person name="Lluch J."/>
            <person name="Milhes M."/>
            <person name="Lampietro C."/>
            <person name="Lopez Roques C."/>
            <person name="Donnadieu C."/>
            <person name="Braasch I."/>
            <person name="Desvignes T."/>
            <person name="Postlethwait J."/>
            <person name="Bobe J."/>
            <person name="Guiguen Y."/>
            <person name="Dirks R."/>
        </authorList>
    </citation>
    <scope>NUCLEOTIDE SEQUENCE</scope>
    <source>
        <strain evidence="10">Tag_6206</strain>
        <tissue evidence="10">Liver</tissue>
    </source>
</reference>
<dbReference type="GO" id="GO:1904115">
    <property type="term" value="C:axon cytoplasm"/>
    <property type="evidence" value="ECO:0007669"/>
    <property type="project" value="GOC"/>
</dbReference>
<feature type="compositionally biased region" description="Polar residues" evidence="6">
    <location>
        <begin position="77"/>
        <end position="86"/>
    </location>
</feature>
<dbReference type="SMART" id="SM00336">
    <property type="entry name" value="BBOX"/>
    <property type="match status" value="1"/>
</dbReference>
<dbReference type="Gene3D" id="2.60.40.10">
    <property type="entry name" value="Immunoglobulins"/>
    <property type="match status" value="1"/>
</dbReference>
<feature type="region of interest" description="Disordered" evidence="6">
    <location>
        <begin position="711"/>
        <end position="745"/>
    </location>
</feature>
<evidence type="ECO:0000256" key="5">
    <source>
        <dbReference type="PROSITE-ProRule" id="PRU00024"/>
    </source>
</evidence>
<evidence type="ECO:0000256" key="4">
    <source>
        <dbReference type="ARBA" id="ARBA00023054"/>
    </source>
</evidence>
<protein>
    <submittedName>
        <fullName evidence="10">Uncharacterized protein</fullName>
    </submittedName>
</protein>
<sequence>MAEADLQTFTSIMDALVRISSNMKSMERELQCPVCKEMVKQPILLPCQHSVCLLCASEVLVQNGYPAPDLPPEPKSPASTPNTRSPRQARRPAPKVDRIDRVLRPGAVWDVPWPEAQGGPPPPMLFPCPPCGKDVELGERGLAECLRNLTLERIVERYRHTVSLGTVAIMCQFCKPPQSLEATKGCADCRSNFCNECFKLYHPWGTPAPNTSTCCPPSTSDPRLPSVCLGKRKARCVLLRTEAQPLKSYFCHEGDGCPHVLTCPEHEQERLHFFCKSCQRLLCPLCKLRRIHAGHKVTPVANVCQALKEKITKVINYILANQETVQAQITQLENAIMQTEMNGAGALEQLTQCVRELGRRWPSGRGPWPRRWRGPGPRSEALSAQVTEKQSMLENAGLLAFSQELLKETDPPCFVQAARLTHNRLLKTIENLQCFSLSADPSFRHFQVDISRELKMLNSLEFIKAPLAPVIDTQRTLAYDQLFLCWRLPQDSAPAWHFSVEFRRREGGPGASGAGSGTPGEGPGRRGPLGWQRLEEVSGTSTVIDRLEMDSVYVLRVRGCNKAGFGEYSEEVYLHTPPAPVLNFYLDSRWGLHSDRLVVSKEQRCARSVPGLSLLQAADRALTSCHLTSDLLVGDIAITQGKHYWACSVEPGSYLVKVGVGLESRLQEWFHLPQDMASPDSGHDSGAEDALDSPPPFSFLTMGMGKVLLPQGANSHNNCPSNATSPREPSSNHSNSSSHPTHLTALTAPLPPQLGVCLDFEKGRVTFYDAHSLRPLWEGPVDCSAPVCPAFCFIGGGALQLQELVANRSAEQAPVRRVTIQSRATNLSNTSTVTSLADYSSTMAQFLQWGAVVSLLCLIALHSHAEEAGIAPASKVPTAAEALQKHGDGKSMSREEFINFIKEDLGSYIMDPSEDLLDELWENADENDDDVVDSLECQAFIDYITNKDG</sequence>
<dbReference type="AlphaFoldDB" id="A0A9D3MZ44"/>
<dbReference type="Gene3D" id="3.30.160.60">
    <property type="entry name" value="Classic Zinc Finger"/>
    <property type="match status" value="1"/>
</dbReference>
<evidence type="ECO:0000256" key="6">
    <source>
        <dbReference type="SAM" id="MobiDB-lite"/>
    </source>
</evidence>
<dbReference type="InterPro" id="IPR000315">
    <property type="entry name" value="Znf_B-box"/>
</dbReference>
<dbReference type="GO" id="GO:0008270">
    <property type="term" value="F:zinc ion binding"/>
    <property type="evidence" value="ECO:0007669"/>
    <property type="project" value="UniProtKB-KW"/>
</dbReference>
<name>A0A9D3MZ44_ANGAN</name>
<feature type="domain" description="COS" evidence="9">
    <location>
        <begin position="406"/>
        <end position="463"/>
    </location>
</feature>
<dbReference type="GO" id="GO:0048490">
    <property type="term" value="P:anterograde synaptic vesicle transport"/>
    <property type="evidence" value="ECO:0007669"/>
    <property type="project" value="TreeGrafter"/>
</dbReference>
<evidence type="ECO:0000259" key="7">
    <source>
        <dbReference type="PROSITE" id="PS50119"/>
    </source>
</evidence>
<dbReference type="InterPro" id="IPR050617">
    <property type="entry name" value="E3_ligase_FN3/SPRY"/>
</dbReference>
<dbReference type="SUPFAM" id="SSF57845">
    <property type="entry name" value="B-box zinc-binding domain"/>
    <property type="match status" value="1"/>
</dbReference>
<feature type="region of interest" description="Disordered" evidence="6">
    <location>
        <begin position="66"/>
        <end position="97"/>
    </location>
</feature>
<dbReference type="EMBL" id="JAFIRN010000001">
    <property type="protein sequence ID" value="KAG5856431.1"/>
    <property type="molecule type" value="Genomic_DNA"/>
</dbReference>
<evidence type="ECO:0000256" key="1">
    <source>
        <dbReference type="ARBA" id="ARBA00022723"/>
    </source>
</evidence>
<dbReference type="GO" id="GO:0001764">
    <property type="term" value="P:neuron migration"/>
    <property type="evidence" value="ECO:0007669"/>
    <property type="project" value="TreeGrafter"/>
</dbReference>
<feature type="region of interest" description="Disordered" evidence="6">
    <location>
        <begin position="507"/>
        <end position="530"/>
    </location>
</feature>
<dbReference type="PROSITE" id="PS50853">
    <property type="entry name" value="FN3"/>
    <property type="match status" value="1"/>
</dbReference>
<dbReference type="InterPro" id="IPR013320">
    <property type="entry name" value="ConA-like_dom_sf"/>
</dbReference>
<dbReference type="Pfam" id="PF00643">
    <property type="entry name" value="zf-B_box"/>
    <property type="match status" value="1"/>
</dbReference>
<dbReference type="InterPro" id="IPR043136">
    <property type="entry name" value="B30.2/SPRY_sf"/>
</dbReference>
<dbReference type="InterPro" id="IPR013083">
    <property type="entry name" value="Znf_RING/FYVE/PHD"/>
</dbReference>
<proteinExistence type="predicted"/>
<keyword evidence="2 5" id="KW-0863">Zinc-finger</keyword>
<dbReference type="Gene3D" id="4.10.830.40">
    <property type="match status" value="1"/>
</dbReference>
<evidence type="ECO:0000256" key="3">
    <source>
        <dbReference type="ARBA" id="ARBA00022833"/>
    </source>
</evidence>
<dbReference type="Pfam" id="PF00097">
    <property type="entry name" value="zf-C3HC4"/>
    <property type="match status" value="1"/>
</dbReference>
<dbReference type="InterPro" id="IPR001841">
    <property type="entry name" value="Znf_RING"/>
</dbReference>
<evidence type="ECO:0000259" key="8">
    <source>
        <dbReference type="PROSITE" id="PS50853"/>
    </source>
</evidence>
<dbReference type="PANTHER" id="PTHR24099">
    <property type="entry name" value="E3 UBIQUITIN-PROTEIN LIGASE TRIM36-RELATED"/>
    <property type="match status" value="1"/>
</dbReference>
<keyword evidence="4" id="KW-0175">Coiled coil</keyword>
<dbReference type="InterPro" id="IPR013783">
    <property type="entry name" value="Ig-like_fold"/>
</dbReference>
<dbReference type="Pfam" id="PF18568">
    <property type="entry name" value="COS"/>
    <property type="match status" value="1"/>
</dbReference>
<dbReference type="InterPro" id="IPR003961">
    <property type="entry name" value="FN3_dom"/>
</dbReference>
<keyword evidence="1" id="KW-0479">Metal-binding</keyword>
<feature type="compositionally biased region" description="Low complexity" evidence="6">
    <location>
        <begin position="729"/>
        <end position="745"/>
    </location>
</feature>
<dbReference type="PANTHER" id="PTHR24099:SF20">
    <property type="entry name" value="TRIPARTITE MOTIF-CONTAINING PROTEIN 46"/>
    <property type="match status" value="1"/>
</dbReference>
<dbReference type="SMART" id="SM00184">
    <property type="entry name" value="RING"/>
    <property type="match status" value="1"/>
</dbReference>
<feature type="compositionally biased region" description="Gly residues" evidence="6">
    <location>
        <begin position="508"/>
        <end position="527"/>
    </location>
</feature>
<evidence type="ECO:0000313" key="10">
    <source>
        <dbReference type="EMBL" id="KAG5856431.1"/>
    </source>
</evidence>
<dbReference type="SUPFAM" id="SSF49899">
    <property type="entry name" value="Concanavalin A-like lectins/glucanases"/>
    <property type="match status" value="1"/>
</dbReference>
<comment type="caution">
    <text evidence="10">The sequence shown here is derived from an EMBL/GenBank/DDBJ whole genome shotgun (WGS) entry which is preliminary data.</text>
</comment>
<dbReference type="CDD" id="cd00063">
    <property type="entry name" value="FN3"/>
    <property type="match status" value="1"/>
</dbReference>